<dbReference type="GO" id="GO:0140282">
    <property type="term" value="F:carbon-nitrogen ligase activity on lipid II"/>
    <property type="evidence" value="ECO:0007669"/>
    <property type="project" value="UniProtKB-UniRule"/>
</dbReference>
<keyword evidence="2" id="KW-0547">Nucleotide-binding</keyword>
<accession>A0A316D5J5</accession>
<comment type="caution">
    <text evidence="5">The sequence shown here is derived from an EMBL/GenBank/DDBJ whole genome shotgun (WGS) entry which is preliminary data.</text>
</comment>
<keyword evidence="2" id="KW-0573">Peptidoglycan synthesis</keyword>
<feature type="active site" evidence="2">
    <location>
        <position position="362"/>
    </location>
</feature>
<proteinExistence type="inferred from homology"/>
<comment type="catalytic activity">
    <reaction evidence="2">
        <text>beta-D-GlcNAc-(1-&gt;4)-Mur2Ac(oyl-L-Ala-gamma-D-Glu-L-Lys-D-Ala-D-Ala)-di-trans,octa-cis-undecaprenyl diphosphate + L-glutamine + ATP + H2O = beta-D-GlcNAc-(1-&gt;4)-Mur2Ac(oyl-L-Ala-D-isoglutaminyl-L-Lys-D-Ala-D-Ala)-di-trans,octa-cis-undecaprenyl diphosphate + L-glutamate + ADP + phosphate + H(+)</text>
        <dbReference type="Rhea" id="RHEA:57928"/>
        <dbReference type="ChEBI" id="CHEBI:15377"/>
        <dbReference type="ChEBI" id="CHEBI:15378"/>
        <dbReference type="ChEBI" id="CHEBI:29985"/>
        <dbReference type="ChEBI" id="CHEBI:30616"/>
        <dbReference type="ChEBI" id="CHEBI:43474"/>
        <dbReference type="ChEBI" id="CHEBI:58359"/>
        <dbReference type="ChEBI" id="CHEBI:60033"/>
        <dbReference type="ChEBI" id="CHEBI:62233"/>
        <dbReference type="ChEBI" id="CHEBI:456216"/>
        <dbReference type="EC" id="6.3.5.13"/>
    </reaction>
</comment>
<dbReference type="PANTHER" id="PTHR23135:SF7">
    <property type="entry name" value="LIPID II ISOGLUTAMINYL SYNTHASE (GLUTAMINE-HYDROLYZING) SUBUNIT MURT"/>
    <property type="match status" value="1"/>
</dbReference>
<dbReference type="GO" id="GO:0009252">
    <property type="term" value="P:peptidoglycan biosynthetic process"/>
    <property type="evidence" value="ECO:0007669"/>
    <property type="project" value="UniProtKB-UniRule"/>
</dbReference>
<dbReference type="GO" id="GO:0071555">
    <property type="term" value="P:cell wall organization"/>
    <property type="evidence" value="ECO:0007669"/>
    <property type="project" value="UniProtKB-KW"/>
</dbReference>
<keyword evidence="2" id="KW-0862">Zinc</keyword>
<dbReference type="RefSeq" id="WP_109690719.1">
    <property type="nucleotide sequence ID" value="NZ_QGGL01000018.1"/>
</dbReference>
<name>A0A316D5J5_9BACL</name>
<dbReference type="GO" id="GO:0008360">
    <property type="term" value="P:regulation of cell shape"/>
    <property type="evidence" value="ECO:0007669"/>
    <property type="project" value="UniProtKB-KW"/>
</dbReference>
<keyword evidence="2" id="KW-0479">Metal-binding</keyword>
<keyword evidence="6" id="KW-1185">Reference proteome</keyword>
<dbReference type="GO" id="GO:0016881">
    <property type="term" value="F:acid-amino acid ligase activity"/>
    <property type="evidence" value="ECO:0007669"/>
    <property type="project" value="InterPro"/>
</dbReference>
<evidence type="ECO:0000259" key="4">
    <source>
        <dbReference type="Pfam" id="PF08353"/>
    </source>
</evidence>
<dbReference type="GO" id="GO:0008270">
    <property type="term" value="F:zinc ion binding"/>
    <property type="evidence" value="ECO:0007669"/>
    <property type="project" value="UniProtKB-UniRule"/>
</dbReference>
<dbReference type="Pfam" id="PF08353">
    <property type="entry name" value="MurT_C"/>
    <property type="match status" value="1"/>
</dbReference>
<dbReference type="InterPro" id="IPR036565">
    <property type="entry name" value="Mur-like_cat_sf"/>
</dbReference>
<evidence type="ECO:0000313" key="6">
    <source>
        <dbReference type="Proteomes" id="UP000245634"/>
    </source>
</evidence>
<dbReference type="HAMAP" id="MF_02214">
    <property type="entry name" value="Lipid_II_synth_MurT"/>
    <property type="match status" value="1"/>
</dbReference>
<feature type="binding site" evidence="2">
    <location>
        <position position="215"/>
    </location>
    <ligand>
        <name>Zn(2+)</name>
        <dbReference type="ChEBI" id="CHEBI:29105"/>
    </ligand>
</feature>
<feature type="binding site" evidence="2">
    <location>
        <position position="237"/>
    </location>
    <ligand>
        <name>Zn(2+)</name>
        <dbReference type="ChEBI" id="CHEBI:29105"/>
    </ligand>
</feature>
<comment type="catalytic activity">
    <reaction evidence="2">
        <text>beta-D-GlcNAc-(1-&gt;4)-Mur2Ac(oyl-L-Ala-gamma-D-O-P-Glu-L-Lys-D-Ala-D-Ala)-di-trans,octa-cis-undecaprenyl diphosphate + NH4(+) = beta-D-GlcNAc-(1-&gt;4)-Mur2Ac(oyl-L-Ala-D-isoglutaminyl-L-Lys-D-Ala-D-Ala)-di-trans,octa-cis-undecaprenyl diphosphate + phosphate + H(+)</text>
        <dbReference type="Rhea" id="RHEA:57932"/>
        <dbReference type="ChEBI" id="CHEBI:15378"/>
        <dbReference type="ChEBI" id="CHEBI:28938"/>
        <dbReference type="ChEBI" id="CHEBI:43474"/>
        <dbReference type="ChEBI" id="CHEBI:62233"/>
        <dbReference type="ChEBI" id="CHEBI:143132"/>
    </reaction>
</comment>
<dbReference type="Proteomes" id="UP000245634">
    <property type="component" value="Unassembled WGS sequence"/>
</dbReference>
<dbReference type="PANTHER" id="PTHR23135">
    <property type="entry name" value="MUR LIGASE FAMILY MEMBER"/>
    <property type="match status" value="1"/>
</dbReference>
<dbReference type="InterPro" id="IPR043703">
    <property type="entry name" value="Lipid_II_synth_MurT"/>
</dbReference>
<dbReference type="GO" id="GO:0005524">
    <property type="term" value="F:ATP binding"/>
    <property type="evidence" value="ECO:0007669"/>
    <property type="project" value="UniProtKB-UniRule"/>
</dbReference>
<evidence type="ECO:0000313" key="5">
    <source>
        <dbReference type="EMBL" id="PWK06982.1"/>
    </source>
</evidence>
<keyword evidence="2" id="KW-0961">Cell wall biogenesis/degradation</keyword>
<feature type="domain" description="Lipid II isoglutaminyl synthase (glutamine-hydrolyzing) subunit MurT C-terminal" evidence="4">
    <location>
        <begin position="326"/>
        <end position="438"/>
    </location>
</feature>
<dbReference type="EMBL" id="QGGL01000018">
    <property type="protein sequence ID" value="PWK06982.1"/>
    <property type="molecule type" value="Genomic_DNA"/>
</dbReference>
<dbReference type="SUPFAM" id="SSF53623">
    <property type="entry name" value="MurD-like peptide ligases, catalytic domain"/>
    <property type="match status" value="1"/>
</dbReference>
<evidence type="ECO:0000256" key="1">
    <source>
        <dbReference type="ARBA" id="ARBA00004752"/>
    </source>
</evidence>
<dbReference type="OrthoDB" id="9803907at2"/>
<keyword evidence="2" id="KW-0133">Cell shape</keyword>
<comment type="catalytic activity">
    <reaction evidence="2">
        <text>beta-D-GlcNAc-(1-&gt;4)-Mur2Ac(oyl-L-Ala-gamma-D-Glu-L-Lys-D-Ala-D-Ala)-di-trans,octa-cis-undecaprenyl diphosphate + ATP = beta-D-GlcNAc-(1-&gt;4)-Mur2Ac(oyl-L-Ala-gamma-D-O-P-Glu-L-Lys-D-Ala-D-Ala)-di-trans,octa-cis-undecaprenyl diphosphate + ADP</text>
        <dbReference type="Rhea" id="RHEA:59488"/>
        <dbReference type="ChEBI" id="CHEBI:30616"/>
        <dbReference type="ChEBI" id="CHEBI:60033"/>
        <dbReference type="ChEBI" id="CHEBI:143132"/>
        <dbReference type="ChEBI" id="CHEBI:456216"/>
    </reaction>
</comment>
<dbReference type="Gene3D" id="3.40.1190.10">
    <property type="entry name" value="Mur-like, catalytic domain"/>
    <property type="match status" value="1"/>
</dbReference>
<protein>
    <recommendedName>
        <fullName evidence="2">Lipid II isoglutaminyl synthase (glutamine-hydrolyzing) subunit MurT</fullName>
        <ecNumber evidence="2">6.3.5.13</ecNumber>
    </recommendedName>
</protein>
<feature type="domain" description="Mur ligase central" evidence="3">
    <location>
        <begin position="57"/>
        <end position="208"/>
    </location>
</feature>
<evidence type="ECO:0000256" key="2">
    <source>
        <dbReference type="HAMAP-Rule" id="MF_02214"/>
    </source>
</evidence>
<dbReference type="InterPro" id="IPR013221">
    <property type="entry name" value="Mur_ligase_cen"/>
</dbReference>
<comment type="pathway">
    <text evidence="1 2">Cell wall biogenesis; peptidoglycan biosynthesis.</text>
</comment>
<dbReference type="UniPathway" id="UPA00219"/>
<dbReference type="Pfam" id="PF08245">
    <property type="entry name" value="Mur_ligase_M"/>
    <property type="match status" value="1"/>
</dbReference>
<feature type="binding site" evidence="2">
    <location>
        <position position="234"/>
    </location>
    <ligand>
        <name>Zn(2+)</name>
        <dbReference type="ChEBI" id="CHEBI:29105"/>
    </ligand>
</feature>
<evidence type="ECO:0000259" key="3">
    <source>
        <dbReference type="Pfam" id="PF08245"/>
    </source>
</evidence>
<comment type="function">
    <text evidence="2">The lipid II isoglutaminyl synthase complex catalyzes the formation of alpha-D-isoglutamine in the cell wall lipid II stem peptide. The MurT subunit catalyzes the ATP-dependent amidation of D-glutamate residue of lipid II, converting it to an isoglutamine residue.</text>
</comment>
<feature type="binding site" evidence="2">
    <location>
        <position position="212"/>
    </location>
    <ligand>
        <name>Zn(2+)</name>
        <dbReference type="ChEBI" id="CHEBI:29105"/>
    </ligand>
</feature>
<keyword evidence="2" id="KW-0067">ATP-binding</keyword>
<dbReference type="EC" id="6.3.5.13" evidence="2"/>
<gene>
    <name evidence="2" type="primary">murT</name>
    <name evidence="5" type="ORF">C7459_11850</name>
</gene>
<reference evidence="5 6" key="1">
    <citation type="submission" date="2018-05" db="EMBL/GenBank/DDBJ databases">
        <title>Genomic Encyclopedia of Type Strains, Phase IV (KMG-IV): sequencing the most valuable type-strain genomes for metagenomic binning, comparative biology and taxonomic classification.</title>
        <authorList>
            <person name="Goeker M."/>
        </authorList>
    </citation>
    <scope>NUCLEOTIDE SEQUENCE [LARGE SCALE GENOMIC DNA]</scope>
    <source>
        <strain evidence="5 6">DSM 18773</strain>
    </source>
</reference>
<dbReference type="AlphaFoldDB" id="A0A316D5J5"/>
<comment type="subunit">
    <text evidence="2">Forms a heterodimer with GatD.</text>
</comment>
<organism evidence="5 6">
    <name type="scientific">Tumebacillus permanentifrigoris</name>
    <dbReference type="NCBI Taxonomy" id="378543"/>
    <lineage>
        <taxon>Bacteria</taxon>
        <taxon>Bacillati</taxon>
        <taxon>Bacillota</taxon>
        <taxon>Bacilli</taxon>
        <taxon>Bacillales</taxon>
        <taxon>Alicyclobacillaceae</taxon>
        <taxon>Tumebacillus</taxon>
    </lineage>
</organism>
<comment type="similarity">
    <text evidence="2">Belongs to the MurCDEF family. MurT subfamily.</text>
</comment>
<keyword evidence="2" id="KW-0436">Ligase</keyword>
<dbReference type="InterPro" id="IPR013564">
    <property type="entry name" value="MurT_C"/>
</dbReference>
<sequence length="465" mass="51156">MSSWRFRAAVLAAKSIKRILTLTGRKGTTLPGNIALRICPDLLANYGNLLGERIVFVTGTNGKTTTSNLLVNFLRSDGREVISNSLGANLIAGIATTLIEGVVPRHAHQQAAVLEVDEATIGNVIVPLRPKAVLVTNFFRDQMDRYGELDTVVEMVGSALQKTPSSTTVILNADDPLVTSIAPDDKNIVYFGIESSQFDSEDHAEVRDGKFCRKCGGNLHYTLYHYGQLGFYRCPSCDFARPEPTLAAEHVRLHEEGIAFEVGKVTGFINSPAVYNVYNALAAITASTVFGVQDEVLVSEMSYMKTQLGRMERLYSGAGRELMLTLVKNPTGFNEVLKVVEHERNPVELVIILNDRYADGTDVSWIWDTNIERLQQVADLRRIYCCGTRAEDFAIRLKYADLDQITELVEGDVACVDTALRQLPPGHMLYILSTYTSLYAVRDHLLEQGGSEVAAQNRASVSGSA</sequence>